<dbReference type="EMBL" id="BMMV01000038">
    <property type="protein sequence ID" value="GGK29318.1"/>
    <property type="molecule type" value="Genomic_DNA"/>
</dbReference>
<protein>
    <submittedName>
        <fullName evidence="1">Uncharacterized protein</fullName>
    </submittedName>
</protein>
<reference evidence="2" key="1">
    <citation type="journal article" date="2019" name="Int. J. Syst. Evol. Microbiol.">
        <title>The Global Catalogue of Microorganisms (GCM) 10K type strain sequencing project: providing services to taxonomists for standard genome sequencing and annotation.</title>
        <authorList>
            <consortium name="The Broad Institute Genomics Platform"/>
            <consortium name="The Broad Institute Genome Sequencing Center for Infectious Disease"/>
            <person name="Wu L."/>
            <person name="Ma J."/>
        </authorList>
    </citation>
    <scope>NUCLEOTIDE SEQUENCE [LARGE SCALE GENOMIC DNA]</scope>
    <source>
        <strain evidence="2">CGMCC 4.7275</strain>
    </source>
</reference>
<proteinExistence type="predicted"/>
<name>A0ABQ2EX79_9ACTN</name>
<organism evidence="1 2">
    <name type="scientific">Streptomyces camponoticapitis</name>
    <dbReference type="NCBI Taxonomy" id="1616125"/>
    <lineage>
        <taxon>Bacteria</taxon>
        <taxon>Bacillati</taxon>
        <taxon>Actinomycetota</taxon>
        <taxon>Actinomycetes</taxon>
        <taxon>Kitasatosporales</taxon>
        <taxon>Streptomycetaceae</taxon>
        <taxon>Streptomyces</taxon>
    </lineage>
</organism>
<keyword evidence="2" id="KW-1185">Reference proteome</keyword>
<dbReference type="Proteomes" id="UP000660265">
    <property type="component" value="Unassembled WGS sequence"/>
</dbReference>
<evidence type="ECO:0000313" key="2">
    <source>
        <dbReference type="Proteomes" id="UP000660265"/>
    </source>
</evidence>
<evidence type="ECO:0000313" key="1">
    <source>
        <dbReference type="EMBL" id="GGK29318.1"/>
    </source>
</evidence>
<comment type="caution">
    <text evidence="1">The sequence shown here is derived from an EMBL/GenBank/DDBJ whole genome shotgun (WGS) entry which is preliminary data.</text>
</comment>
<sequence length="73" mass="7497">MAGGESVSLRVVIKNLLRGFALAASAVVLLPLLYATPAHAEVLMLSDAVGELPEAVACGQRAEADPPLVRSSL</sequence>
<accession>A0ABQ2EX79</accession>
<gene>
    <name evidence="1" type="ORF">GCM10011583_71540</name>
</gene>